<dbReference type="GO" id="GO:0046294">
    <property type="term" value="P:formaldehyde catabolic process"/>
    <property type="evidence" value="ECO:0007669"/>
    <property type="project" value="TreeGrafter"/>
</dbReference>
<comment type="similarity">
    <text evidence="2">Belongs to the zinc-containing alcohol dehydrogenase family.</text>
</comment>
<evidence type="ECO:0000313" key="10">
    <source>
        <dbReference type="EMBL" id="NMO04344.1"/>
    </source>
</evidence>
<evidence type="ECO:0000256" key="8">
    <source>
        <dbReference type="ARBA" id="ARBA00049243"/>
    </source>
</evidence>
<evidence type="ECO:0000256" key="1">
    <source>
        <dbReference type="ARBA" id="ARBA00001947"/>
    </source>
</evidence>
<dbReference type="InterPro" id="IPR011032">
    <property type="entry name" value="GroES-like_sf"/>
</dbReference>
<dbReference type="Gene3D" id="3.40.50.720">
    <property type="entry name" value="NAD(P)-binding Rossmann-like Domain"/>
    <property type="match status" value="1"/>
</dbReference>
<dbReference type="GO" id="GO:0051903">
    <property type="term" value="F:S-(hydroxymethyl)glutathione dehydrogenase [NAD(P)+] activity"/>
    <property type="evidence" value="ECO:0007669"/>
    <property type="project" value="TreeGrafter"/>
</dbReference>
<dbReference type="RefSeq" id="WP_170196847.1">
    <property type="nucleotide sequence ID" value="NZ_JABBNB010000034.1"/>
</dbReference>
<keyword evidence="10" id="KW-0560">Oxidoreductase</keyword>
<dbReference type="Pfam" id="PF08240">
    <property type="entry name" value="ADH_N"/>
    <property type="match status" value="1"/>
</dbReference>
<evidence type="ECO:0000256" key="5">
    <source>
        <dbReference type="ARBA" id="ARBA00022833"/>
    </source>
</evidence>
<evidence type="ECO:0000256" key="3">
    <source>
        <dbReference type="ARBA" id="ARBA00013190"/>
    </source>
</evidence>
<dbReference type="EC" id="1.1.1.1" evidence="3"/>
<keyword evidence="11" id="KW-1185">Reference proteome</keyword>
<sequence>MKTRGAIITEVPGRLHVAELELAPPQQGEVLVKMVASGLCHSDLHYTTGDMEVGTIPMLCGHEGSGIIEEIGPDTQSDLEVGDHVIFSFITACGKCEFCARGMQNLCHLGALMLHGSTLEDVERYRFSMPDGTRCGQIAGLGTFAEHTVVSVGSCVKVDKELPLDVLCLLGCGVGTGWGSAVNSAEIEIGETVIIAGIGGVGINAVQGAVSAGATNIIAVDPVPFKLDEAKKIGATHTAESIEAAAEIAASLTNGQGADKAVITIGVVKGEHVAAAFNAIRKAGTVVVTGVASFADTDGIPVSLAELTLFQKRIQGSLFGGASPNYAIPRQVDLFRHGQLKLEELITHRYTLDEVQQGYDDMEAGKNLRGIVVF</sequence>
<comment type="caution">
    <text evidence="10">The sequence shown here is derived from an EMBL/GenBank/DDBJ whole genome shotgun (WGS) entry which is preliminary data.</text>
</comment>
<dbReference type="PANTHER" id="PTHR43880:SF12">
    <property type="entry name" value="ALCOHOL DEHYDROGENASE CLASS-3"/>
    <property type="match status" value="1"/>
</dbReference>
<evidence type="ECO:0000313" key="11">
    <source>
        <dbReference type="Proteomes" id="UP000550729"/>
    </source>
</evidence>
<accession>A0A848L098</accession>
<dbReference type="AlphaFoldDB" id="A0A848L098"/>
<dbReference type="GO" id="GO:0004022">
    <property type="term" value="F:alcohol dehydrogenase (NAD+) activity"/>
    <property type="evidence" value="ECO:0007669"/>
    <property type="project" value="UniProtKB-EC"/>
</dbReference>
<dbReference type="Proteomes" id="UP000550729">
    <property type="component" value="Unassembled WGS sequence"/>
</dbReference>
<dbReference type="InterPro" id="IPR013154">
    <property type="entry name" value="ADH-like_N"/>
</dbReference>
<dbReference type="SUPFAM" id="SSF50129">
    <property type="entry name" value="GroES-like"/>
    <property type="match status" value="2"/>
</dbReference>
<keyword evidence="5" id="KW-0862">Zinc</keyword>
<evidence type="ECO:0000256" key="7">
    <source>
        <dbReference type="ARBA" id="ARBA00049164"/>
    </source>
</evidence>
<proteinExistence type="inferred from homology"/>
<dbReference type="NCBIfam" id="TIGR03989">
    <property type="entry name" value="Rxyl_3153"/>
    <property type="match status" value="1"/>
</dbReference>
<comment type="catalytic activity">
    <reaction evidence="7">
        <text>a secondary alcohol + NAD(+) = a ketone + NADH + H(+)</text>
        <dbReference type="Rhea" id="RHEA:10740"/>
        <dbReference type="ChEBI" id="CHEBI:15378"/>
        <dbReference type="ChEBI" id="CHEBI:17087"/>
        <dbReference type="ChEBI" id="CHEBI:35681"/>
        <dbReference type="ChEBI" id="CHEBI:57540"/>
        <dbReference type="ChEBI" id="CHEBI:57945"/>
        <dbReference type="EC" id="1.1.1.1"/>
    </reaction>
</comment>
<protein>
    <recommendedName>
        <fullName evidence="3">alcohol dehydrogenase</fullName>
        <ecNumber evidence="3">1.1.1.1</ecNumber>
    </recommendedName>
</protein>
<dbReference type="PANTHER" id="PTHR43880">
    <property type="entry name" value="ALCOHOL DEHYDROGENASE"/>
    <property type="match status" value="1"/>
</dbReference>
<reference evidence="10 11" key="1">
    <citation type="submission" date="2020-04" db="EMBL/GenBank/DDBJ databases">
        <title>Gordonia sp. nov. TBRC 11910.</title>
        <authorList>
            <person name="Suriyachadkun C."/>
        </authorList>
    </citation>
    <scope>NUCLEOTIDE SEQUENCE [LARGE SCALE GENOMIC DNA]</scope>
    <source>
        <strain evidence="10 11">TBRC 11910</strain>
    </source>
</reference>
<dbReference type="Gene3D" id="3.90.180.10">
    <property type="entry name" value="Medium-chain alcohol dehydrogenases, catalytic domain"/>
    <property type="match status" value="1"/>
</dbReference>
<keyword evidence="6" id="KW-0520">NAD</keyword>
<dbReference type="InterPro" id="IPR023921">
    <property type="entry name" value="ADH_Zn_actinomycetes"/>
</dbReference>
<keyword evidence="4" id="KW-0479">Metal-binding</keyword>
<evidence type="ECO:0000256" key="4">
    <source>
        <dbReference type="ARBA" id="ARBA00022723"/>
    </source>
</evidence>
<dbReference type="InterPro" id="IPR020843">
    <property type="entry name" value="ER"/>
</dbReference>
<dbReference type="CDD" id="cd08279">
    <property type="entry name" value="Zn_ADH_class_III"/>
    <property type="match status" value="1"/>
</dbReference>
<dbReference type="SMART" id="SM00829">
    <property type="entry name" value="PKS_ER"/>
    <property type="match status" value="1"/>
</dbReference>
<evidence type="ECO:0000256" key="6">
    <source>
        <dbReference type="ARBA" id="ARBA00023027"/>
    </source>
</evidence>
<dbReference type="GO" id="GO:0008270">
    <property type="term" value="F:zinc ion binding"/>
    <property type="evidence" value="ECO:0007669"/>
    <property type="project" value="TreeGrafter"/>
</dbReference>
<organism evidence="10 11">
    <name type="scientific">Gordonia asplenii</name>
    <dbReference type="NCBI Taxonomy" id="2725283"/>
    <lineage>
        <taxon>Bacteria</taxon>
        <taxon>Bacillati</taxon>
        <taxon>Actinomycetota</taxon>
        <taxon>Actinomycetes</taxon>
        <taxon>Mycobacteriales</taxon>
        <taxon>Gordoniaceae</taxon>
        <taxon>Gordonia</taxon>
    </lineage>
</organism>
<gene>
    <name evidence="10" type="ORF">HH308_24295</name>
</gene>
<dbReference type="Pfam" id="PF00107">
    <property type="entry name" value="ADH_zinc_N"/>
    <property type="match status" value="1"/>
</dbReference>
<evidence type="ECO:0000259" key="9">
    <source>
        <dbReference type="SMART" id="SM00829"/>
    </source>
</evidence>
<dbReference type="GO" id="GO:0005829">
    <property type="term" value="C:cytosol"/>
    <property type="evidence" value="ECO:0007669"/>
    <property type="project" value="TreeGrafter"/>
</dbReference>
<dbReference type="InterPro" id="IPR036291">
    <property type="entry name" value="NAD(P)-bd_dom_sf"/>
</dbReference>
<feature type="domain" description="Enoyl reductase (ER)" evidence="9">
    <location>
        <begin position="13"/>
        <end position="374"/>
    </location>
</feature>
<comment type="cofactor">
    <cofactor evidence="1">
        <name>Zn(2+)</name>
        <dbReference type="ChEBI" id="CHEBI:29105"/>
    </cofactor>
</comment>
<dbReference type="EMBL" id="JABBNB010000034">
    <property type="protein sequence ID" value="NMO04344.1"/>
    <property type="molecule type" value="Genomic_DNA"/>
</dbReference>
<dbReference type="SUPFAM" id="SSF51735">
    <property type="entry name" value="NAD(P)-binding Rossmann-fold domains"/>
    <property type="match status" value="1"/>
</dbReference>
<dbReference type="InterPro" id="IPR013149">
    <property type="entry name" value="ADH-like_C"/>
</dbReference>
<name>A0A848L098_9ACTN</name>
<comment type="catalytic activity">
    <reaction evidence="8">
        <text>a primary alcohol + NAD(+) = an aldehyde + NADH + H(+)</text>
        <dbReference type="Rhea" id="RHEA:10736"/>
        <dbReference type="ChEBI" id="CHEBI:15378"/>
        <dbReference type="ChEBI" id="CHEBI:15734"/>
        <dbReference type="ChEBI" id="CHEBI:17478"/>
        <dbReference type="ChEBI" id="CHEBI:57540"/>
        <dbReference type="ChEBI" id="CHEBI:57945"/>
        <dbReference type="EC" id="1.1.1.1"/>
    </reaction>
</comment>
<evidence type="ECO:0000256" key="2">
    <source>
        <dbReference type="ARBA" id="ARBA00008072"/>
    </source>
</evidence>